<feature type="compositionally biased region" description="Polar residues" evidence="1">
    <location>
        <begin position="94"/>
        <end position="105"/>
    </location>
</feature>
<sequence>MLVQANSADAWPCPKAESLNGAPVKRVRPPFTPAFRLILRVVDKHGGEKETRGSVEAGRLISMIRAQRTDRAPFLAVTRRRRMQEARYQGRRGNMSQTIDKSSGENIPCPQPSTPAFPCTSSPHDGLSDISAILIHIPSSVLNLSEADDMILSVSGDLCREHRVTAFNRRLRSIALSSSLVWLARRVCNDVATPLLIGRDGGSEAFRADSPGPCPVDRISGDPAEYRAEAGEERNSYINQHHGQGEDPRCFIAGRQRQEETDEMSREKRDDGASEGKASGGGMDAGAIPEQRLCDASRGLPEGRVLYIHHTCCPRREVRSEVFGCLTRFLESQVPDTLVATEPTPRRDGEDLPARPTQRVARAAAAEQDWMYHPSSATGHGSLALRAVNRTQAAHYGA</sequence>
<feature type="region of interest" description="Disordered" evidence="1">
    <location>
        <begin position="256"/>
        <end position="287"/>
    </location>
</feature>
<feature type="region of interest" description="Disordered" evidence="1">
    <location>
        <begin position="85"/>
        <end position="106"/>
    </location>
</feature>
<dbReference type="EMBL" id="JAWRVI010000006">
    <property type="protein sequence ID" value="KAK4093276.1"/>
    <property type="molecule type" value="Genomic_DNA"/>
</dbReference>
<dbReference type="Proteomes" id="UP001287286">
    <property type="component" value="Unassembled WGS sequence"/>
</dbReference>
<name>A0ABR0CB37_PURLI</name>
<keyword evidence="3" id="KW-1185">Reference proteome</keyword>
<organism evidence="2 3">
    <name type="scientific">Purpureocillium lilacinum</name>
    <name type="common">Paecilomyces lilacinus</name>
    <dbReference type="NCBI Taxonomy" id="33203"/>
    <lineage>
        <taxon>Eukaryota</taxon>
        <taxon>Fungi</taxon>
        <taxon>Dikarya</taxon>
        <taxon>Ascomycota</taxon>
        <taxon>Pezizomycotina</taxon>
        <taxon>Sordariomycetes</taxon>
        <taxon>Hypocreomycetidae</taxon>
        <taxon>Hypocreales</taxon>
        <taxon>Ophiocordycipitaceae</taxon>
        <taxon>Purpureocillium</taxon>
    </lineage>
</organism>
<reference evidence="2 3" key="1">
    <citation type="journal article" date="2024" name="Microbiol. Resour. Announc.">
        <title>Genome annotations for the ascomycete fungi Trichoderma harzianum, Trichoderma aggressivum, and Purpureocillium lilacinum.</title>
        <authorList>
            <person name="Beijen E.P.W."/>
            <person name="Ohm R.A."/>
        </authorList>
    </citation>
    <scope>NUCLEOTIDE SEQUENCE [LARGE SCALE GENOMIC DNA]</scope>
    <source>
        <strain evidence="2 3">CBS 150709</strain>
    </source>
</reference>
<gene>
    <name evidence="2" type="ORF">Purlil1_2433</name>
</gene>
<proteinExistence type="predicted"/>
<comment type="caution">
    <text evidence="2">The sequence shown here is derived from an EMBL/GenBank/DDBJ whole genome shotgun (WGS) entry which is preliminary data.</text>
</comment>
<protein>
    <submittedName>
        <fullName evidence="2">Uncharacterized protein</fullName>
    </submittedName>
</protein>
<accession>A0ABR0CB37</accession>
<evidence type="ECO:0000313" key="2">
    <source>
        <dbReference type="EMBL" id="KAK4093276.1"/>
    </source>
</evidence>
<feature type="compositionally biased region" description="Basic and acidic residues" evidence="1">
    <location>
        <begin position="256"/>
        <end position="274"/>
    </location>
</feature>
<evidence type="ECO:0000256" key="1">
    <source>
        <dbReference type="SAM" id="MobiDB-lite"/>
    </source>
</evidence>
<evidence type="ECO:0000313" key="3">
    <source>
        <dbReference type="Proteomes" id="UP001287286"/>
    </source>
</evidence>